<dbReference type="InterPro" id="IPR002347">
    <property type="entry name" value="SDR_fam"/>
</dbReference>
<evidence type="ECO:0000313" key="5">
    <source>
        <dbReference type="RefSeq" id="XP_060039404.1"/>
    </source>
</evidence>
<accession>A0ABM3WS55</accession>
<dbReference type="PROSITE" id="PS00061">
    <property type="entry name" value="ADH_SHORT"/>
    <property type="match status" value="1"/>
</dbReference>
<feature type="region of interest" description="Disordered" evidence="3">
    <location>
        <begin position="370"/>
        <end position="391"/>
    </location>
</feature>
<name>A0ABM3WS55_ERIEU</name>
<evidence type="ECO:0000256" key="2">
    <source>
        <dbReference type="ARBA" id="ARBA00023002"/>
    </source>
</evidence>
<comment type="similarity">
    <text evidence="1">Belongs to the short-chain dehydrogenases/reductases (SDR) family.</text>
</comment>
<dbReference type="PANTHER" id="PTHR24320">
    <property type="entry name" value="RETINOL DEHYDROGENASE"/>
    <property type="match status" value="1"/>
</dbReference>
<feature type="compositionally biased region" description="Polar residues" evidence="3">
    <location>
        <begin position="381"/>
        <end position="391"/>
    </location>
</feature>
<dbReference type="GeneID" id="103127741"/>
<dbReference type="RefSeq" id="XP_060039404.1">
    <property type="nucleotide sequence ID" value="XM_060183421.1"/>
</dbReference>
<dbReference type="PANTHER" id="PTHR24320:SF264">
    <property type="entry name" value="DEHYDROGENASE_REDUCTASE SDR FAMILY MEMBER ON CHROMOSOME X"/>
    <property type="match status" value="1"/>
</dbReference>
<dbReference type="Gene3D" id="3.40.50.720">
    <property type="entry name" value="NAD(P)-binding Rossmann-like Domain"/>
    <property type="match status" value="1"/>
</dbReference>
<dbReference type="SUPFAM" id="SSF51735">
    <property type="entry name" value="NAD(P)-binding Rossmann-fold domains"/>
    <property type="match status" value="1"/>
</dbReference>
<proteinExistence type="inferred from homology"/>
<dbReference type="Proteomes" id="UP001652624">
    <property type="component" value="Chromosome X"/>
</dbReference>
<reference evidence="5" key="1">
    <citation type="submission" date="2025-08" db="UniProtKB">
        <authorList>
            <consortium name="RefSeq"/>
        </authorList>
    </citation>
    <scope>IDENTIFICATION</scope>
</reference>
<sequence>MLRVYLEGFLEAAAQLQRGFRDPEPPGAGRREAGLPVGWVAASVCCAVDHLMLRVYLEGFLEAAAQLQRGFRDPEPPELPPQPGRVAVVTGGTEGIGLATARRLAALGMHVIIAGLDVETGWAAVGTIRKETLNPQVEFMPCDLGSMASVRRFVARFTGRRCPLHVLVNNAGVMMVPQRLTVDGFEEHWGVNFLGHFLLTVLLLDALEASGSPGRCARVVTLSSATHRAASLDLDDPQGSRGYSAHGAYAQSKLALVLFSYHLQHLLAAAGRHVTANVADPGVVNTDLYRHVFWGRGPIKSLLGRWVFKTPDEGSWTSVYAAVSPELEGQGGRYLHNEQETPSLAVTYDPHLQRRLWALGCEMTGVPDVTEDLLPGASNPGPRTSEGSVSH</sequence>
<dbReference type="CDD" id="cd05327">
    <property type="entry name" value="retinol-DH_like_SDR_c_like"/>
    <property type="match status" value="1"/>
</dbReference>
<protein>
    <submittedName>
        <fullName evidence="5">Dehydrogenase/reductase SDR family member on chromosome X</fullName>
    </submittedName>
</protein>
<evidence type="ECO:0000256" key="3">
    <source>
        <dbReference type="SAM" id="MobiDB-lite"/>
    </source>
</evidence>
<keyword evidence="2" id="KW-0560">Oxidoreductase</keyword>
<evidence type="ECO:0000313" key="4">
    <source>
        <dbReference type="Proteomes" id="UP001652624"/>
    </source>
</evidence>
<keyword evidence="4" id="KW-1185">Reference proteome</keyword>
<dbReference type="Pfam" id="PF00106">
    <property type="entry name" value="adh_short"/>
    <property type="match status" value="1"/>
</dbReference>
<dbReference type="InterPro" id="IPR020904">
    <property type="entry name" value="Sc_DH/Rdtase_CS"/>
</dbReference>
<dbReference type="PRINTS" id="PR00081">
    <property type="entry name" value="GDHRDH"/>
</dbReference>
<dbReference type="InterPro" id="IPR036291">
    <property type="entry name" value="NAD(P)-bd_dom_sf"/>
</dbReference>
<gene>
    <name evidence="5" type="primary">DHRSX</name>
</gene>
<organism evidence="4 5">
    <name type="scientific">Erinaceus europaeus</name>
    <name type="common">Western European hedgehog</name>
    <dbReference type="NCBI Taxonomy" id="9365"/>
    <lineage>
        <taxon>Eukaryota</taxon>
        <taxon>Metazoa</taxon>
        <taxon>Chordata</taxon>
        <taxon>Craniata</taxon>
        <taxon>Vertebrata</taxon>
        <taxon>Euteleostomi</taxon>
        <taxon>Mammalia</taxon>
        <taxon>Eutheria</taxon>
        <taxon>Laurasiatheria</taxon>
        <taxon>Eulipotyphla</taxon>
        <taxon>Erinaceidae</taxon>
        <taxon>Erinaceinae</taxon>
        <taxon>Erinaceus</taxon>
    </lineage>
</organism>
<evidence type="ECO:0000256" key="1">
    <source>
        <dbReference type="ARBA" id="ARBA00006484"/>
    </source>
</evidence>